<sequence>MGKRIVTEADVHKAIDNGTKTLRLTLCECIITPQAQDKAEELGVTFIESSLEDAASAQVCSAPASEACAAVPVQAEAPVAPAASAAPAPECSEAADVALQVCTLLRDKLPAGTSSDVLEAIVRRVVSAKLGETACATSDPAAATVVEDATCSNGVCFIDGQRLQKQGSSPVPLDEQVFIADAIGVCDDAKLAAGYMEWERASFTRTVESPEIGIILDGELHLTIGSETKIGKAGDMMYFPEGIDITYSTPSSVRIACVNNIQ</sequence>
<name>A0A8G2C964_9BACT</name>
<dbReference type="Pfam" id="PF06249">
    <property type="entry name" value="EutQ"/>
    <property type="match status" value="1"/>
</dbReference>
<dbReference type="Proteomes" id="UP000184001">
    <property type="component" value="Unassembled WGS sequence"/>
</dbReference>
<dbReference type="EMBL" id="FQZR01000003">
    <property type="protein sequence ID" value="SHJ04560.1"/>
    <property type="molecule type" value="Genomic_DNA"/>
</dbReference>
<proteinExistence type="predicted"/>
<dbReference type="InterPro" id="IPR010424">
    <property type="entry name" value="EutQ"/>
</dbReference>
<dbReference type="SUPFAM" id="SSF51182">
    <property type="entry name" value="RmlC-like cupins"/>
    <property type="match status" value="1"/>
</dbReference>
<protein>
    <submittedName>
        <fullName evidence="1">Ethanolamine utilization protein EutQ</fullName>
    </submittedName>
</protein>
<gene>
    <name evidence="1" type="ORF">SAMN05660830_01467</name>
</gene>
<accession>A0A8G2C964</accession>
<dbReference type="PANTHER" id="PTHR36169:SF1">
    <property type="entry name" value="ACETATE KINASE EUTQ"/>
    <property type="match status" value="1"/>
</dbReference>
<dbReference type="RefSeq" id="WP_020000569.1">
    <property type="nucleotide sequence ID" value="NZ_FQZR01000003.1"/>
</dbReference>
<evidence type="ECO:0000313" key="1">
    <source>
        <dbReference type="EMBL" id="SHJ04560.1"/>
    </source>
</evidence>
<evidence type="ECO:0000313" key="2">
    <source>
        <dbReference type="Proteomes" id="UP000184001"/>
    </source>
</evidence>
<dbReference type="Gene3D" id="2.60.120.10">
    <property type="entry name" value="Jelly Rolls"/>
    <property type="match status" value="1"/>
</dbReference>
<dbReference type="CDD" id="cd02228">
    <property type="entry name" value="cupin_EutQ"/>
    <property type="match status" value="1"/>
</dbReference>
<dbReference type="PANTHER" id="PTHR36169">
    <property type="entry name" value="ETHANOLAMINE UTILIZATION PROTEIN EUTQ"/>
    <property type="match status" value="1"/>
</dbReference>
<reference evidence="1 2" key="1">
    <citation type="submission" date="2016-11" db="EMBL/GenBank/DDBJ databases">
        <authorList>
            <person name="Varghese N."/>
            <person name="Submissions S."/>
        </authorList>
    </citation>
    <scope>NUCLEOTIDE SEQUENCE [LARGE SCALE GENOMIC DNA]</scope>
    <source>
        <strain evidence="1 2">DSM 17919</strain>
    </source>
</reference>
<comment type="caution">
    <text evidence="1">The sequence shown here is derived from an EMBL/GenBank/DDBJ whole genome shotgun (WGS) entry which is preliminary data.</text>
</comment>
<dbReference type="InterPro" id="IPR011051">
    <property type="entry name" value="RmlC_Cupin_sf"/>
</dbReference>
<dbReference type="InterPro" id="IPR014710">
    <property type="entry name" value="RmlC-like_jellyroll"/>
</dbReference>
<dbReference type="AlphaFoldDB" id="A0A8G2C964"/>
<organism evidence="1 2">
    <name type="scientific">Halodesulfovibrio aestuarii</name>
    <dbReference type="NCBI Taxonomy" id="126333"/>
    <lineage>
        <taxon>Bacteria</taxon>
        <taxon>Pseudomonadati</taxon>
        <taxon>Thermodesulfobacteriota</taxon>
        <taxon>Desulfovibrionia</taxon>
        <taxon>Desulfovibrionales</taxon>
        <taxon>Desulfovibrionaceae</taxon>
        <taxon>Halodesulfovibrio</taxon>
    </lineage>
</organism>